<dbReference type="OrthoDB" id="4954833at2"/>
<protein>
    <submittedName>
        <fullName evidence="1">MepB protein</fullName>
    </submittedName>
</protein>
<dbReference type="STRING" id="1218173.BALCAV_0201160"/>
<organism evidence="1 3">
    <name type="scientific">Alkalihalobacillus alcalophilus ATCC 27647 = CGMCC 1.3604</name>
    <dbReference type="NCBI Taxonomy" id="1218173"/>
    <lineage>
        <taxon>Bacteria</taxon>
        <taxon>Bacillati</taxon>
        <taxon>Bacillota</taxon>
        <taxon>Bacilli</taxon>
        <taxon>Bacillales</taxon>
        <taxon>Bacillaceae</taxon>
        <taxon>Alkalihalobacillus</taxon>
    </lineage>
</organism>
<dbReference type="Pfam" id="PF08877">
    <property type="entry name" value="MepB-like"/>
    <property type="match status" value="1"/>
</dbReference>
<gene>
    <name evidence="2" type="ORF">AJ85_17425</name>
    <name evidence="1" type="ORF">BALCAV_0201160</name>
</gene>
<evidence type="ECO:0000313" key="2">
    <source>
        <dbReference type="EMBL" id="THG89483.1"/>
    </source>
</evidence>
<dbReference type="EMBL" id="JALP01000227">
    <property type="protein sequence ID" value="THG89483.1"/>
    <property type="molecule type" value="Genomic_DNA"/>
</dbReference>
<dbReference type="PIRSF" id="PIRSF032285">
    <property type="entry name" value="UCP032285"/>
    <property type="match status" value="1"/>
</dbReference>
<sequence length="164" mass="19305">MKSEILLRDIMNEFGNIDNFVLKREVQNSEYEGLFLIINQQVYRSRLAKLTPKKKGYFVAFWEKDINGINQAYSYENSPEKLIVSVIDNDKQGQFIFPKKALLKYGILKSSKQKGKMALRVYPSWVTELNTNATRAQAWQVEYFIDLSNKFEIEKLKKLYFVLN</sequence>
<evidence type="ECO:0000313" key="4">
    <source>
        <dbReference type="Proteomes" id="UP000297014"/>
    </source>
</evidence>
<dbReference type="eggNOG" id="COG4815">
    <property type="taxonomic scope" value="Bacteria"/>
</dbReference>
<dbReference type="Proteomes" id="UP000297014">
    <property type="component" value="Unassembled WGS sequence"/>
</dbReference>
<dbReference type="AlphaFoldDB" id="A0A094WMS0"/>
<keyword evidence="3" id="KW-1185">Reference proteome</keyword>
<evidence type="ECO:0000313" key="3">
    <source>
        <dbReference type="Proteomes" id="UP000002754"/>
    </source>
</evidence>
<evidence type="ECO:0000313" key="1">
    <source>
        <dbReference type="EMBL" id="KGA99069.1"/>
    </source>
</evidence>
<proteinExistence type="predicted"/>
<dbReference type="Proteomes" id="UP000002754">
    <property type="component" value="Unassembled WGS sequence"/>
</dbReference>
<dbReference type="InterPro" id="IPR038231">
    <property type="entry name" value="MepB-like_sf"/>
</dbReference>
<name>A0A094WMS0_ALKAL</name>
<reference evidence="1 3" key="1">
    <citation type="journal article" date="2014" name="Genome Announc.">
        <title>Draft Genome Sequence of Bacillus alcalophilus AV1934, a Classic Alkaliphile Isolated from Human Feces in 1934.</title>
        <authorList>
            <person name="Attie O."/>
            <person name="Jayaprakash A."/>
            <person name="Shah H."/>
            <person name="Paulsen I.T."/>
            <person name="Morino M."/>
            <person name="Takahashi Y."/>
            <person name="Narumi I."/>
            <person name="Sachidanandam R."/>
            <person name="Satoh K."/>
            <person name="Ito M."/>
            <person name="Krulwich T.A."/>
        </authorList>
    </citation>
    <scope>NUCLEOTIDE SEQUENCE [LARGE SCALE GENOMIC DNA]</scope>
    <source>
        <strain evidence="1 3">AV1934</strain>
    </source>
</reference>
<dbReference type="EMBL" id="ALPT02000002">
    <property type="protein sequence ID" value="KGA99069.1"/>
    <property type="molecule type" value="Genomic_DNA"/>
</dbReference>
<comment type="caution">
    <text evidence="1">The sequence shown here is derived from an EMBL/GenBank/DDBJ whole genome shotgun (WGS) entry which is preliminary data.</text>
</comment>
<accession>A0A094WMS0</accession>
<dbReference type="Gene3D" id="3.40.1350.140">
    <property type="entry name" value="MepB-like"/>
    <property type="match status" value="1"/>
</dbReference>
<reference evidence="2 4" key="2">
    <citation type="submission" date="2014-01" db="EMBL/GenBank/DDBJ databases">
        <title>Draft genome sequencing of Bacillus alcalophilus CGMCC 1.3604.</title>
        <authorList>
            <person name="Yang J."/>
            <person name="Diao L."/>
            <person name="Yang S."/>
        </authorList>
    </citation>
    <scope>NUCLEOTIDE SEQUENCE [LARGE SCALE GENOMIC DNA]</scope>
    <source>
        <strain evidence="2 4">CGMCC 1.3604</strain>
    </source>
</reference>
<dbReference type="InterPro" id="IPR011235">
    <property type="entry name" value="MepB-like"/>
</dbReference>